<organism evidence="1 2">
    <name type="scientific">Actinomarinicola tropica</name>
    <dbReference type="NCBI Taxonomy" id="2789776"/>
    <lineage>
        <taxon>Bacteria</taxon>
        <taxon>Bacillati</taxon>
        <taxon>Actinomycetota</taxon>
        <taxon>Acidimicrobiia</taxon>
        <taxon>Acidimicrobiales</taxon>
        <taxon>Iamiaceae</taxon>
        <taxon>Actinomarinicola</taxon>
    </lineage>
</organism>
<keyword evidence="2" id="KW-1185">Reference proteome</keyword>
<accession>A0A5Q2RN25</accession>
<protein>
    <recommendedName>
        <fullName evidence="3">Transcription factor zinc-finger domain-containing protein</fullName>
    </recommendedName>
</protein>
<evidence type="ECO:0000313" key="1">
    <source>
        <dbReference type="EMBL" id="QGG95806.1"/>
    </source>
</evidence>
<dbReference type="KEGG" id="atq:GH723_12245"/>
<name>A0A5Q2RN25_9ACTN</name>
<dbReference type="RefSeq" id="WP_153759912.1">
    <property type="nucleotide sequence ID" value="NZ_CP045851.1"/>
</dbReference>
<dbReference type="AlphaFoldDB" id="A0A5Q2RN25"/>
<reference evidence="1 2" key="1">
    <citation type="submission" date="2019-11" db="EMBL/GenBank/DDBJ databases">
        <authorList>
            <person name="He Y."/>
        </authorList>
    </citation>
    <scope>NUCLEOTIDE SEQUENCE [LARGE SCALE GENOMIC DNA]</scope>
    <source>
        <strain evidence="1 2">SCSIO 58843</strain>
    </source>
</reference>
<evidence type="ECO:0008006" key="3">
    <source>
        <dbReference type="Google" id="ProtNLM"/>
    </source>
</evidence>
<sequence>MSEHRCPECGGPMIEIEVANGDAPLVMRSCSACDARQWSSAGQGIDLRAALRELSDTGGKQTRKG</sequence>
<dbReference type="Proteomes" id="UP000334019">
    <property type="component" value="Chromosome"/>
</dbReference>
<dbReference type="EMBL" id="CP045851">
    <property type="protein sequence ID" value="QGG95806.1"/>
    <property type="molecule type" value="Genomic_DNA"/>
</dbReference>
<proteinExistence type="predicted"/>
<evidence type="ECO:0000313" key="2">
    <source>
        <dbReference type="Proteomes" id="UP000334019"/>
    </source>
</evidence>
<gene>
    <name evidence="1" type="ORF">GH723_12245</name>
</gene>